<dbReference type="PANTHER" id="PTHR47926:SF529">
    <property type="entry name" value="TETRATRICOPEPTIDE-LIKE HELICAL DOMAIN SUPERFAMILY"/>
    <property type="match status" value="1"/>
</dbReference>
<dbReference type="FunFam" id="1.25.40.10:FF:000090">
    <property type="entry name" value="Pentatricopeptide repeat-containing protein, chloroplastic"/>
    <property type="match status" value="1"/>
</dbReference>
<evidence type="ECO:0000256" key="1">
    <source>
        <dbReference type="ARBA" id="ARBA00006643"/>
    </source>
</evidence>
<name>A0A834U2J7_9FABA</name>
<dbReference type="GO" id="GO:0009451">
    <property type="term" value="P:RNA modification"/>
    <property type="evidence" value="ECO:0007669"/>
    <property type="project" value="InterPro"/>
</dbReference>
<gene>
    <name evidence="4" type="ORF">G2W53_013553</name>
</gene>
<dbReference type="Gene3D" id="1.25.40.10">
    <property type="entry name" value="Tetratricopeptide repeat domain"/>
    <property type="match status" value="3"/>
</dbReference>
<evidence type="ECO:0000256" key="2">
    <source>
        <dbReference type="ARBA" id="ARBA00022737"/>
    </source>
</evidence>
<evidence type="ECO:0000313" key="5">
    <source>
        <dbReference type="Proteomes" id="UP000634136"/>
    </source>
</evidence>
<proteinExistence type="inferred from homology"/>
<dbReference type="FunFam" id="1.25.40.10:FF:000333">
    <property type="entry name" value="Pentatricopeptide repeat-containing protein"/>
    <property type="match status" value="1"/>
</dbReference>
<organism evidence="4 5">
    <name type="scientific">Senna tora</name>
    <dbReference type="NCBI Taxonomy" id="362788"/>
    <lineage>
        <taxon>Eukaryota</taxon>
        <taxon>Viridiplantae</taxon>
        <taxon>Streptophyta</taxon>
        <taxon>Embryophyta</taxon>
        <taxon>Tracheophyta</taxon>
        <taxon>Spermatophyta</taxon>
        <taxon>Magnoliopsida</taxon>
        <taxon>eudicotyledons</taxon>
        <taxon>Gunneridae</taxon>
        <taxon>Pentapetalae</taxon>
        <taxon>rosids</taxon>
        <taxon>fabids</taxon>
        <taxon>Fabales</taxon>
        <taxon>Fabaceae</taxon>
        <taxon>Caesalpinioideae</taxon>
        <taxon>Cassia clade</taxon>
        <taxon>Senna</taxon>
    </lineage>
</organism>
<feature type="repeat" description="PPR" evidence="3">
    <location>
        <begin position="190"/>
        <end position="224"/>
    </location>
</feature>
<dbReference type="Pfam" id="PF20431">
    <property type="entry name" value="E_motif"/>
    <property type="match status" value="1"/>
</dbReference>
<dbReference type="Pfam" id="PF01535">
    <property type="entry name" value="PPR"/>
    <property type="match status" value="3"/>
</dbReference>
<comment type="caution">
    <text evidence="4">The sequence shown here is derived from an EMBL/GenBank/DDBJ whole genome shotgun (WGS) entry which is preliminary data.</text>
</comment>
<accession>A0A834U2J7</accession>
<reference evidence="4" key="1">
    <citation type="submission" date="2020-09" db="EMBL/GenBank/DDBJ databases">
        <title>Genome-Enabled Discovery of Anthraquinone Biosynthesis in Senna tora.</title>
        <authorList>
            <person name="Kang S.-H."/>
            <person name="Pandey R.P."/>
            <person name="Lee C.-M."/>
            <person name="Sim J.-S."/>
            <person name="Jeong J.-T."/>
            <person name="Choi B.-S."/>
            <person name="Jung M."/>
            <person name="Ginzburg D."/>
            <person name="Zhao K."/>
            <person name="Won S.Y."/>
            <person name="Oh T.-J."/>
            <person name="Yu Y."/>
            <person name="Kim N.-H."/>
            <person name="Lee O.R."/>
            <person name="Lee T.-H."/>
            <person name="Bashyal P."/>
            <person name="Kim T.-S."/>
            <person name="Lee W.-H."/>
            <person name="Kawkins C."/>
            <person name="Kim C.-K."/>
            <person name="Kim J.S."/>
            <person name="Ahn B.O."/>
            <person name="Rhee S.Y."/>
            <person name="Sohng J.K."/>
        </authorList>
    </citation>
    <scope>NUCLEOTIDE SEQUENCE</scope>
    <source>
        <tissue evidence="4">Leaf</tissue>
    </source>
</reference>
<protein>
    <submittedName>
        <fullName evidence="4">Pentatricopeptide repeat-containing protein</fullName>
    </submittedName>
</protein>
<dbReference type="EMBL" id="JAAIUW010000005">
    <property type="protein sequence ID" value="KAF7831220.1"/>
    <property type="molecule type" value="Genomic_DNA"/>
</dbReference>
<feature type="repeat" description="PPR" evidence="3">
    <location>
        <begin position="270"/>
        <end position="304"/>
    </location>
</feature>
<dbReference type="AlphaFoldDB" id="A0A834U2J7"/>
<dbReference type="OrthoDB" id="1215332at2759"/>
<dbReference type="Pfam" id="PF13041">
    <property type="entry name" value="PPR_2"/>
    <property type="match status" value="1"/>
</dbReference>
<feature type="repeat" description="PPR" evidence="3">
    <location>
        <begin position="159"/>
        <end position="189"/>
    </location>
</feature>
<sequence>MCQTLEEVKQLHAQFIVTGLLGHPLNSGRLLESYVKISHINYAISVFENIPSPDIFAYNTTIRGLTLGKSPHAALLMYNTLLLEGQIPDSYTYTFVLKACSLLEAVCEGEQVHCQIIKSGISSSNSTHINSSLIHMYTTANRFHCAELVLAGLLFSEVETPVLNSMISGYLRHGRVEDARKVFDKMSVRDVASWNAMISGYTRNGLYSEALEVFQDMMASHSHVSVAPDESTLVSSLSAIANMGTLDQGRWVHTYVDRNGVKISKTLERDVVTWGAIISGFAMHGQVQKCFELFNEMILKGTQPNEVIFVSILSACSHAGYVEMGYHYFNHMVHDFRIKPSIEHYGCMVDLLGRAGKLAEAEELIGLMPEKPNSVIWGTFLNACRMHNDARRGNLALRHLMDLEPNSGDRYKLAGIMFANAGEEEDAHKIRKFMRENSLKSTVGLSCVEVEGEVHEFVAGDSVHDEVREIYTIWDGLPEY</sequence>
<comment type="similarity">
    <text evidence="1">Belongs to the PPR family. PCMP-H subfamily.</text>
</comment>
<dbReference type="InterPro" id="IPR046848">
    <property type="entry name" value="E_motif"/>
</dbReference>
<evidence type="ECO:0000256" key="3">
    <source>
        <dbReference type="PROSITE-ProRule" id="PRU00708"/>
    </source>
</evidence>
<dbReference type="PROSITE" id="PS51375">
    <property type="entry name" value="PPR"/>
    <property type="match status" value="3"/>
</dbReference>
<dbReference type="InterPro" id="IPR011990">
    <property type="entry name" value="TPR-like_helical_dom_sf"/>
</dbReference>
<keyword evidence="2" id="KW-0677">Repeat</keyword>
<dbReference type="PANTHER" id="PTHR47926">
    <property type="entry name" value="PENTATRICOPEPTIDE REPEAT-CONTAINING PROTEIN"/>
    <property type="match status" value="1"/>
</dbReference>
<dbReference type="Proteomes" id="UP000634136">
    <property type="component" value="Unassembled WGS sequence"/>
</dbReference>
<dbReference type="NCBIfam" id="TIGR00756">
    <property type="entry name" value="PPR"/>
    <property type="match status" value="3"/>
</dbReference>
<dbReference type="GO" id="GO:0003723">
    <property type="term" value="F:RNA binding"/>
    <property type="evidence" value="ECO:0007669"/>
    <property type="project" value="InterPro"/>
</dbReference>
<evidence type="ECO:0000313" key="4">
    <source>
        <dbReference type="EMBL" id="KAF7831220.1"/>
    </source>
</evidence>
<dbReference type="InterPro" id="IPR046960">
    <property type="entry name" value="PPR_At4g14850-like_plant"/>
</dbReference>
<keyword evidence="5" id="KW-1185">Reference proteome</keyword>
<dbReference type="InterPro" id="IPR002885">
    <property type="entry name" value="PPR_rpt"/>
</dbReference>